<protein>
    <submittedName>
        <fullName evidence="2">Unannotated protein</fullName>
    </submittedName>
</protein>
<dbReference type="InterPro" id="IPR019099">
    <property type="entry name" value="Uncharacterised_PGPGW_TM"/>
</dbReference>
<keyword evidence="1" id="KW-0472">Membrane</keyword>
<reference evidence="2" key="1">
    <citation type="submission" date="2020-05" db="EMBL/GenBank/DDBJ databases">
        <authorList>
            <person name="Chiriac C."/>
            <person name="Salcher M."/>
            <person name="Ghai R."/>
            <person name="Kavagutti S V."/>
        </authorList>
    </citation>
    <scope>NUCLEOTIDE SEQUENCE</scope>
</reference>
<feature type="transmembrane region" description="Helical" evidence="1">
    <location>
        <begin position="109"/>
        <end position="130"/>
    </location>
</feature>
<name>A0A6J7EGP9_9ZZZZ</name>
<proteinExistence type="predicted"/>
<evidence type="ECO:0000313" key="2">
    <source>
        <dbReference type="EMBL" id="CAB4880244.1"/>
    </source>
</evidence>
<dbReference type="Pfam" id="PF09656">
    <property type="entry name" value="PGPGW"/>
    <property type="match status" value="1"/>
</dbReference>
<keyword evidence="1" id="KW-1133">Transmembrane helix</keyword>
<gene>
    <name evidence="2" type="ORF">UFOPK3401_01383</name>
</gene>
<keyword evidence="1" id="KW-0812">Transmembrane</keyword>
<organism evidence="2">
    <name type="scientific">freshwater metagenome</name>
    <dbReference type="NCBI Taxonomy" id="449393"/>
    <lineage>
        <taxon>unclassified sequences</taxon>
        <taxon>metagenomes</taxon>
        <taxon>ecological metagenomes</taxon>
    </lineage>
</organism>
<feature type="transmembrane region" description="Helical" evidence="1">
    <location>
        <begin position="39"/>
        <end position="61"/>
    </location>
</feature>
<sequence>MENFESESIQAQRDRKKYLRPGWLEALRLKIARNRVLEIVYRVAVLVVGLAILLAGLAMLILPGPGWAAIVLGLLVLATEFVWAEVLLEPLQRFIQWLARRAKDPRARAQNIVFVALVLVSLALGLWWYLNRYGLTLEPLPFFN</sequence>
<dbReference type="AlphaFoldDB" id="A0A6J7EGP9"/>
<evidence type="ECO:0000256" key="1">
    <source>
        <dbReference type="SAM" id="Phobius"/>
    </source>
</evidence>
<dbReference type="EMBL" id="CAFBLM010000086">
    <property type="protein sequence ID" value="CAB4880244.1"/>
    <property type="molecule type" value="Genomic_DNA"/>
</dbReference>
<feature type="transmembrane region" description="Helical" evidence="1">
    <location>
        <begin position="67"/>
        <end position="88"/>
    </location>
</feature>
<accession>A0A6J7EGP9</accession>